<feature type="transmembrane region" description="Helical" evidence="7">
    <location>
        <begin position="45"/>
        <end position="66"/>
    </location>
</feature>
<organism evidence="8 9">
    <name type="scientific">Sungouiella intermedia</name>
    <dbReference type="NCBI Taxonomy" id="45354"/>
    <lineage>
        <taxon>Eukaryota</taxon>
        <taxon>Fungi</taxon>
        <taxon>Dikarya</taxon>
        <taxon>Ascomycota</taxon>
        <taxon>Saccharomycotina</taxon>
        <taxon>Pichiomycetes</taxon>
        <taxon>Metschnikowiaceae</taxon>
        <taxon>Sungouiella</taxon>
    </lineage>
</organism>
<feature type="transmembrane region" description="Helical" evidence="7">
    <location>
        <begin position="238"/>
        <end position="256"/>
    </location>
</feature>
<dbReference type="Proteomes" id="UP000182259">
    <property type="component" value="Chromosome VII"/>
</dbReference>
<accession>A0A1L0C4X3</accession>
<comment type="subcellular location">
    <subcellularLocation>
        <location evidence="1">Membrane</location>
        <topology evidence="1">Multi-pass membrane protein</topology>
    </subcellularLocation>
</comment>
<reference evidence="8 9" key="1">
    <citation type="submission" date="2016-10" db="EMBL/GenBank/DDBJ databases">
        <authorList>
            <person name="de Groot N.N."/>
        </authorList>
    </citation>
    <scope>NUCLEOTIDE SEQUENCE [LARGE SCALE GENOMIC DNA]</scope>
    <source>
        <strain evidence="8 9">PYCC 4715</strain>
    </source>
</reference>
<feature type="transmembrane region" description="Helical" evidence="7">
    <location>
        <begin position="6"/>
        <end position="25"/>
    </location>
</feature>
<dbReference type="GO" id="GO:0015174">
    <property type="term" value="F:basic amino acid transmembrane transporter activity"/>
    <property type="evidence" value="ECO:0007669"/>
    <property type="project" value="TreeGrafter"/>
</dbReference>
<feature type="transmembrane region" description="Helical" evidence="7">
    <location>
        <begin position="202"/>
        <end position="218"/>
    </location>
</feature>
<proteinExistence type="inferred from homology"/>
<feature type="transmembrane region" description="Helical" evidence="7">
    <location>
        <begin position="167"/>
        <end position="190"/>
    </location>
</feature>
<evidence type="ECO:0000256" key="6">
    <source>
        <dbReference type="ARBA" id="ARBA00050768"/>
    </source>
</evidence>
<keyword evidence="2 7" id="KW-0812">Transmembrane</keyword>
<evidence type="ECO:0000256" key="2">
    <source>
        <dbReference type="ARBA" id="ARBA00022692"/>
    </source>
</evidence>
<dbReference type="InterPro" id="IPR051415">
    <property type="entry name" value="LAAT-1"/>
</dbReference>
<dbReference type="EMBL" id="LT635770">
    <property type="protein sequence ID" value="SGZ58673.1"/>
    <property type="molecule type" value="Genomic_DNA"/>
</dbReference>
<protein>
    <submittedName>
        <fullName evidence="8">CIC11C00000004213</fullName>
    </submittedName>
</protein>
<evidence type="ECO:0000256" key="5">
    <source>
        <dbReference type="ARBA" id="ARBA00038039"/>
    </source>
</evidence>
<evidence type="ECO:0000256" key="3">
    <source>
        <dbReference type="ARBA" id="ARBA00022989"/>
    </source>
</evidence>
<dbReference type="PANTHER" id="PTHR16201:SF34">
    <property type="entry name" value="LYSOSOMAL AMINO ACID TRANSPORTER 1"/>
    <property type="match status" value="1"/>
</dbReference>
<dbReference type="AlphaFoldDB" id="A0A1L0C4X3"/>
<comment type="catalytic activity">
    <reaction evidence="6">
        <text>L-histidine(out) + L-arginine(in) = L-histidine(in) + L-arginine(out)</text>
        <dbReference type="Rhea" id="RHEA:71063"/>
        <dbReference type="ChEBI" id="CHEBI:32682"/>
        <dbReference type="ChEBI" id="CHEBI:57595"/>
    </reaction>
</comment>
<evidence type="ECO:0000313" key="9">
    <source>
        <dbReference type="Proteomes" id="UP000182259"/>
    </source>
</evidence>
<keyword evidence="4 7" id="KW-0472">Membrane</keyword>
<dbReference type="Gene3D" id="1.20.1280.290">
    <property type="match status" value="2"/>
</dbReference>
<gene>
    <name evidence="8" type="ORF">SAMEA4029009_CIC11G00000004213</name>
</gene>
<name>A0A1L0C4X3_9ASCO</name>
<evidence type="ECO:0000256" key="1">
    <source>
        <dbReference type="ARBA" id="ARBA00004141"/>
    </source>
</evidence>
<sequence>MDNCSQVANVSSFFSTVSLLSWICAQMPQIFTNYKTKSAEGISPLFLLLWFMGDFLSFTSCLLNDVVLKFQVYLSLFFICNDLTLCYQYYYYNSVYPRKNLETISSSTEPEEPVLSEGVSKIADVHSSTNHIHIRGHTNHDTETLSLSQSEGSESSSFGSTGRTKKAGFSSMAAVGTFINAGVANAMAIPKDGEVTTLSKESLGLFLAWCCTAVYVSSRCPQLYKNYKRKSVDGISPLLFGSALIGNLTYTLSILTSCEFVEDSNKTQFFWRQLPYILGSSGTVVFDIAYFYQRYLYRDYRLGGPVMLESWESIESRGEQWD</sequence>
<evidence type="ECO:0000256" key="4">
    <source>
        <dbReference type="ARBA" id="ARBA00023136"/>
    </source>
</evidence>
<dbReference type="FunFam" id="1.20.1280.290:FF:000038">
    <property type="entry name" value="PQ loop repeat containing 2"/>
    <property type="match status" value="1"/>
</dbReference>
<evidence type="ECO:0000256" key="7">
    <source>
        <dbReference type="SAM" id="Phobius"/>
    </source>
</evidence>
<dbReference type="GO" id="GO:0034488">
    <property type="term" value="P:basic amino acid transmembrane export from vacuole"/>
    <property type="evidence" value="ECO:0007669"/>
    <property type="project" value="TreeGrafter"/>
</dbReference>
<dbReference type="InterPro" id="IPR006603">
    <property type="entry name" value="PQ-loop_rpt"/>
</dbReference>
<dbReference type="PANTHER" id="PTHR16201">
    <property type="entry name" value="SEVEN TRANSMEMBRANE PROTEIN 1-RELATED"/>
    <property type="match status" value="1"/>
</dbReference>
<feature type="transmembrane region" description="Helical" evidence="7">
    <location>
        <begin position="276"/>
        <end position="292"/>
    </location>
</feature>
<comment type="similarity">
    <text evidence="5">Belongs to the laat-1 family.</text>
</comment>
<dbReference type="FunFam" id="1.20.1280.290:FF:000009">
    <property type="entry name" value="PQ loop repeat family protein"/>
    <property type="match status" value="1"/>
</dbReference>
<dbReference type="SMART" id="SM00679">
    <property type="entry name" value="CTNS"/>
    <property type="match status" value="2"/>
</dbReference>
<evidence type="ECO:0000313" key="8">
    <source>
        <dbReference type="EMBL" id="SGZ58673.1"/>
    </source>
</evidence>
<keyword evidence="3 7" id="KW-1133">Transmembrane helix</keyword>
<dbReference type="Pfam" id="PF04193">
    <property type="entry name" value="PQ-loop"/>
    <property type="match status" value="2"/>
</dbReference>
<dbReference type="GO" id="GO:0000329">
    <property type="term" value="C:fungal-type vacuole membrane"/>
    <property type="evidence" value="ECO:0007669"/>
    <property type="project" value="TreeGrafter"/>
</dbReference>